<feature type="region of interest" description="Disordered" evidence="1">
    <location>
        <begin position="1"/>
        <end position="40"/>
    </location>
</feature>
<feature type="compositionally biased region" description="Basic and acidic residues" evidence="1">
    <location>
        <begin position="1"/>
        <end position="33"/>
    </location>
</feature>
<evidence type="ECO:0000313" key="3">
    <source>
        <dbReference type="Proteomes" id="UP001412067"/>
    </source>
</evidence>
<dbReference type="EMBL" id="JBBWWR010000005">
    <property type="protein sequence ID" value="KAK8966286.1"/>
    <property type="molecule type" value="Genomic_DNA"/>
</dbReference>
<evidence type="ECO:0000313" key="2">
    <source>
        <dbReference type="EMBL" id="KAK8966286.1"/>
    </source>
</evidence>
<feature type="region of interest" description="Disordered" evidence="1">
    <location>
        <begin position="76"/>
        <end position="102"/>
    </location>
</feature>
<feature type="region of interest" description="Disordered" evidence="1">
    <location>
        <begin position="119"/>
        <end position="184"/>
    </location>
</feature>
<comment type="caution">
    <text evidence="2">The sequence shown here is derived from an EMBL/GenBank/DDBJ whole genome shotgun (WGS) entry which is preliminary data.</text>
</comment>
<dbReference type="Proteomes" id="UP001412067">
    <property type="component" value="Unassembled WGS sequence"/>
</dbReference>
<reference evidence="2 3" key="1">
    <citation type="journal article" date="2022" name="Nat. Plants">
        <title>Genomes of leafy and leafless Platanthera orchids illuminate the evolution of mycoheterotrophy.</title>
        <authorList>
            <person name="Li M.H."/>
            <person name="Liu K.W."/>
            <person name="Li Z."/>
            <person name="Lu H.C."/>
            <person name="Ye Q.L."/>
            <person name="Zhang D."/>
            <person name="Wang J.Y."/>
            <person name="Li Y.F."/>
            <person name="Zhong Z.M."/>
            <person name="Liu X."/>
            <person name="Yu X."/>
            <person name="Liu D.K."/>
            <person name="Tu X.D."/>
            <person name="Liu B."/>
            <person name="Hao Y."/>
            <person name="Liao X.Y."/>
            <person name="Jiang Y.T."/>
            <person name="Sun W.H."/>
            <person name="Chen J."/>
            <person name="Chen Y.Q."/>
            <person name="Ai Y."/>
            <person name="Zhai J.W."/>
            <person name="Wu S.S."/>
            <person name="Zhou Z."/>
            <person name="Hsiao Y.Y."/>
            <person name="Wu W.L."/>
            <person name="Chen Y.Y."/>
            <person name="Lin Y.F."/>
            <person name="Hsu J.L."/>
            <person name="Li C.Y."/>
            <person name="Wang Z.W."/>
            <person name="Zhao X."/>
            <person name="Zhong W.Y."/>
            <person name="Ma X.K."/>
            <person name="Ma L."/>
            <person name="Huang J."/>
            <person name="Chen G.Z."/>
            <person name="Huang M.Z."/>
            <person name="Huang L."/>
            <person name="Peng D.H."/>
            <person name="Luo Y.B."/>
            <person name="Zou S.Q."/>
            <person name="Chen S.P."/>
            <person name="Lan S."/>
            <person name="Tsai W.C."/>
            <person name="Van de Peer Y."/>
            <person name="Liu Z.J."/>
        </authorList>
    </citation>
    <scope>NUCLEOTIDE SEQUENCE [LARGE SCALE GENOMIC DNA]</scope>
    <source>
        <strain evidence="2">Lor288</strain>
    </source>
</reference>
<organism evidence="2 3">
    <name type="scientific">Platanthera guangdongensis</name>
    <dbReference type="NCBI Taxonomy" id="2320717"/>
    <lineage>
        <taxon>Eukaryota</taxon>
        <taxon>Viridiplantae</taxon>
        <taxon>Streptophyta</taxon>
        <taxon>Embryophyta</taxon>
        <taxon>Tracheophyta</taxon>
        <taxon>Spermatophyta</taxon>
        <taxon>Magnoliopsida</taxon>
        <taxon>Liliopsida</taxon>
        <taxon>Asparagales</taxon>
        <taxon>Orchidaceae</taxon>
        <taxon>Orchidoideae</taxon>
        <taxon>Orchideae</taxon>
        <taxon>Orchidinae</taxon>
        <taxon>Platanthera</taxon>
    </lineage>
</organism>
<protein>
    <submittedName>
        <fullName evidence="2">Uncharacterized protein</fullName>
    </submittedName>
</protein>
<gene>
    <name evidence="2" type="ORF">KSP40_PGU018233</name>
</gene>
<proteinExistence type="predicted"/>
<evidence type="ECO:0000256" key="1">
    <source>
        <dbReference type="SAM" id="MobiDB-lite"/>
    </source>
</evidence>
<name>A0ABR2MQE6_9ASPA</name>
<feature type="compositionally biased region" description="Polar residues" evidence="1">
    <location>
        <begin position="119"/>
        <end position="142"/>
    </location>
</feature>
<keyword evidence="3" id="KW-1185">Reference proteome</keyword>
<accession>A0ABR2MQE6</accession>
<feature type="compositionally biased region" description="Low complexity" evidence="1">
    <location>
        <begin position="143"/>
        <end position="173"/>
    </location>
</feature>
<sequence length="211" mass="23200">MTKGGEDNRRLLPSSRRRESLLEERNRLREHKNPTPAPCCSSQTVWMGKTPTMLTGVMAKREEEMGGDVLSKRYQEMATEEGGSSTARGRRPSGIVAEVAPRDQIKSYTRHIVVWGTTKSSLHGNRPQSLDHQLDPNGSQITRSSSSLPAARSPNTRSSSGFSGISGRSSVISPDRPMGINGPRDLEASAKELLFFQKRCVNMGFKNKTGN</sequence>